<sequence length="89" mass="10749">MNKIMTIYNAITHMRFCCYVYNIIAMRKVVKFNYIFFDKCEVLIHFKVIQKICICCVCTLIYPIHFPTLKKTFFSHMRADEAQTTSYYH</sequence>
<organism evidence="1">
    <name type="scientific">uncultured marine virus</name>
    <dbReference type="NCBI Taxonomy" id="186617"/>
    <lineage>
        <taxon>Viruses</taxon>
        <taxon>environmental samples</taxon>
    </lineage>
</organism>
<proteinExistence type="predicted"/>
<evidence type="ECO:0000313" key="1">
    <source>
        <dbReference type="EMBL" id="AKH48722.1"/>
    </source>
</evidence>
<reference evidence="1" key="2">
    <citation type="submission" date="2015-03" db="EMBL/GenBank/DDBJ databases">
        <authorList>
            <person name="Chow C.-E.T."/>
            <person name="Winget D.M."/>
            <person name="White R.A.III."/>
            <person name="Hallam S.J."/>
            <person name="Suttle C.A."/>
        </authorList>
    </citation>
    <scope>NUCLEOTIDE SEQUENCE</scope>
    <source>
        <strain evidence="1">Oxic3_2</strain>
    </source>
</reference>
<dbReference type="EMBL" id="KR029608">
    <property type="protein sequence ID" value="AKH48722.1"/>
    <property type="molecule type" value="Genomic_DNA"/>
</dbReference>
<accession>A0A0F7LBG8</accession>
<protein>
    <submittedName>
        <fullName evidence="1">dTDP-glucose 4,6-dehydratase</fullName>
    </submittedName>
</protein>
<name>A0A0F7LBG8_9VIRU</name>
<reference evidence="1" key="1">
    <citation type="journal article" date="2015" name="Front. Microbiol.">
        <title>Combining genomic sequencing methods to explore viral diversity and reveal potential virus-host interactions.</title>
        <authorList>
            <person name="Chow C.E."/>
            <person name="Winget D.M."/>
            <person name="White R.A.III."/>
            <person name="Hallam S.J."/>
            <person name="Suttle C.A."/>
        </authorList>
    </citation>
    <scope>NUCLEOTIDE SEQUENCE</scope>
    <source>
        <strain evidence="1">Oxic3_2</strain>
    </source>
</reference>